<dbReference type="OrthoDB" id="9801152at2"/>
<dbReference type="Pfam" id="PF01336">
    <property type="entry name" value="tRNA_anti-codon"/>
    <property type="match status" value="1"/>
</dbReference>
<evidence type="ECO:0000256" key="4">
    <source>
        <dbReference type="ARBA" id="ARBA00022741"/>
    </source>
</evidence>
<dbReference type="FunFam" id="2.40.50.140:FF:000024">
    <property type="entry name" value="Lysine--tRNA ligase"/>
    <property type="match status" value="1"/>
</dbReference>
<evidence type="ECO:0000256" key="9">
    <source>
        <dbReference type="HAMAP-Rule" id="MF_00252"/>
    </source>
</evidence>
<dbReference type="InterPro" id="IPR045864">
    <property type="entry name" value="aa-tRNA-synth_II/BPL/LPL"/>
</dbReference>
<dbReference type="PRINTS" id="PR00982">
    <property type="entry name" value="TRNASYNTHLYS"/>
</dbReference>
<dbReference type="Pfam" id="PF00152">
    <property type="entry name" value="tRNA-synt_2"/>
    <property type="match status" value="1"/>
</dbReference>
<evidence type="ECO:0000256" key="11">
    <source>
        <dbReference type="SAM" id="MobiDB-lite"/>
    </source>
</evidence>
<evidence type="ECO:0000256" key="5">
    <source>
        <dbReference type="ARBA" id="ARBA00022840"/>
    </source>
</evidence>
<protein>
    <recommendedName>
        <fullName evidence="9">Lysine--tRNA ligase</fullName>
        <ecNumber evidence="9">6.1.1.6</ecNumber>
    </recommendedName>
    <alternativeName>
        <fullName evidence="9">Lysyl-tRNA synthetase</fullName>
        <shortName evidence="9">LysRS</shortName>
    </alternativeName>
</protein>
<comment type="subunit">
    <text evidence="9">Homodimer.</text>
</comment>
<dbReference type="InterPro" id="IPR002313">
    <property type="entry name" value="Lys-tRNA-ligase_II"/>
</dbReference>
<gene>
    <name evidence="9" type="primary">lysS</name>
    <name evidence="13" type="ORF">ATJ97_2829</name>
</gene>
<evidence type="ECO:0000313" key="13">
    <source>
        <dbReference type="EMBL" id="PFG40304.1"/>
    </source>
</evidence>
<keyword evidence="4 9" id="KW-0547">Nucleotide-binding</keyword>
<keyword evidence="7 9" id="KW-0030">Aminoacyl-tRNA synthetase</keyword>
<keyword evidence="9 10" id="KW-0460">Magnesium</keyword>
<dbReference type="AlphaFoldDB" id="A0A2A9EMV5"/>
<comment type="catalytic activity">
    <reaction evidence="8 9 10">
        <text>tRNA(Lys) + L-lysine + ATP = L-lysyl-tRNA(Lys) + AMP + diphosphate</text>
        <dbReference type="Rhea" id="RHEA:20792"/>
        <dbReference type="Rhea" id="RHEA-COMP:9696"/>
        <dbReference type="Rhea" id="RHEA-COMP:9697"/>
        <dbReference type="ChEBI" id="CHEBI:30616"/>
        <dbReference type="ChEBI" id="CHEBI:32551"/>
        <dbReference type="ChEBI" id="CHEBI:33019"/>
        <dbReference type="ChEBI" id="CHEBI:78442"/>
        <dbReference type="ChEBI" id="CHEBI:78529"/>
        <dbReference type="ChEBI" id="CHEBI:456215"/>
        <dbReference type="EC" id="6.1.1.6"/>
    </reaction>
</comment>
<evidence type="ECO:0000256" key="8">
    <source>
        <dbReference type="ARBA" id="ARBA00048573"/>
    </source>
</evidence>
<dbReference type="GO" id="GO:0006430">
    <property type="term" value="P:lysyl-tRNA aminoacylation"/>
    <property type="evidence" value="ECO:0007669"/>
    <property type="project" value="UniProtKB-UniRule"/>
</dbReference>
<proteinExistence type="inferred from homology"/>
<dbReference type="Gene3D" id="3.30.930.10">
    <property type="entry name" value="Bira Bifunctional Protein, Domain 2"/>
    <property type="match status" value="1"/>
</dbReference>
<dbReference type="GO" id="GO:0005524">
    <property type="term" value="F:ATP binding"/>
    <property type="evidence" value="ECO:0007669"/>
    <property type="project" value="UniProtKB-UniRule"/>
</dbReference>
<feature type="domain" description="Aminoacyl-transfer RNA synthetases class-II family profile" evidence="12">
    <location>
        <begin position="200"/>
        <end position="517"/>
    </location>
</feature>
<comment type="caution">
    <text evidence="13">The sequence shown here is derived from an EMBL/GenBank/DDBJ whole genome shotgun (WGS) entry which is preliminary data.</text>
</comment>
<dbReference type="InterPro" id="IPR004364">
    <property type="entry name" value="Aa-tRNA-synt_II"/>
</dbReference>
<keyword evidence="5 9" id="KW-0067">ATP-binding</keyword>
<dbReference type="PANTHER" id="PTHR42918:SF15">
    <property type="entry name" value="LYSINE--TRNA LIGASE, CHLOROPLASTIC_MITOCHONDRIAL"/>
    <property type="match status" value="1"/>
</dbReference>
<evidence type="ECO:0000256" key="7">
    <source>
        <dbReference type="ARBA" id="ARBA00023146"/>
    </source>
</evidence>
<dbReference type="RefSeq" id="WP_098484247.1">
    <property type="nucleotide sequence ID" value="NZ_PDJI01000004.1"/>
</dbReference>
<accession>A0A2A9EMV5</accession>
<name>A0A2A9EMV5_9MICO</name>
<dbReference type="SUPFAM" id="SSF55681">
    <property type="entry name" value="Class II aaRS and biotin synthetases"/>
    <property type="match status" value="1"/>
</dbReference>
<dbReference type="InterPro" id="IPR044136">
    <property type="entry name" value="Lys-tRNA-ligase_II_N"/>
</dbReference>
<dbReference type="GO" id="GO:0005829">
    <property type="term" value="C:cytosol"/>
    <property type="evidence" value="ECO:0007669"/>
    <property type="project" value="TreeGrafter"/>
</dbReference>
<evidence type="ECO:0000256" key="3">
    <source>
        <dbReference type="ARBA" id="ARBA00022723"/>
    </source>
</evidence>
<evidence type="ECO:0000256" key="2">
    <source>
        <dbReference type="ARBA" id="ARBA00022598"/>
    </source>
</evidence>
<feature type="region of interest" description="Disordered" evidence="11">
    <location>
        <begin position="1"/>
        <end position="28"/>
    </location>
</feature>
<dbReference type="InterPro" id="IPR004365">
    <property type="entry name" value="NA-bd_OB_tRNA"/>
</dbReference>
<evidence type="ECO:0000259" key="12">
    <source>
        <dbReference type="PROSITE" id="PS50862"/>
    </source>
</evidence>
<organism evidence="13 14">
    <name type="scientific">Georgenia soli</name>
    <dbReference type="NCBI Taxonomy" id="638953"/>
    <lineage>
        <taxon>Bacteria</taxon>
        <taxon>Bacillati</taxon>
        <taxon>Actinomycetota</taxon>
        <taxon>Actinomycetes</taxon>
        <taxon>Micrococcales</taxon>
        <taxon>Bogoriellaceae</taxon>
        <taxon>Georgenia</taxon>
    </lineage>
</organism>
<reference evidence="13 14" key="1">
    <citation type="submission" date="2017-10" db="EMBL/GenBank/DDBJ databases">
        <title>Sequencing the genomes of 1000 actinobacteria strains.</title>
        <authorList>
            <person name="Klenk H.-P."/>
        </authorList>
    </citation>
    <scope>NUCLEOTIDE SEQUENCE [LARGE SCALE GENOMIC DNA]</scope>
    <source>
        <strain evidence="13 14">DSM 21838</strain>
    </source>
</reference>
<dbReference type="InterPro" id="IPR006195">
    <property type="entry name" value="aa-tRNA-synth_II"/>
</dbReference>
<dbReference type="HAMAP" id="MF_00252">
    <property type="entry name" value="Lys_tRNA_synth_class2"/>
    <property type="match status" value="1"/>
</dbReference>
<comment type="cofactor">
    <cofactor evidence="9 10">
        <name>Mg(2+)</name>
        <dbReference type="ChEBI" id="CHEBI:18420"/>
    </cofactor>
    <text evidence="9 10">Binds 3 Mg(2+) ions per subunit.</text>
</comment>
<comment type="similarity">
    <text evidence="1 9">Belongs to the class-II aminoacyl-tRNA synthetase family.</text>
</comment>
<dbReference type="InterPro" id="IPR012340">
    <property type="entry name" value="NA-bd_OB-fold"/>
</dbReference>
<dbReference type="SUPFAM" id="SSF50249">
    <property type="entry name" value="Nucleic acid-binding proteins"/>
    <property type="match status" value="1"/>
</dbReference>
<evidence type="ECO:0000256" key="1">
    <source>
        <dbReference type="ARBA" id="ARBA00008226"/>
    </source>
</evidence>
<dbReference type="PANTHER" id="PTHR42918">
    <property type="entry name" value="LYSYL-TRNA SYNTHETASE"/>
    <property type="match status" value="1"/>
</dbReference>
<feature type="binding site" evidence="9">
    <location>
        <position position="437"/>
    </location>
    <ligand>
        <name>Mg(2+)</name>
        <dbReference type="ChEBI" id="CHEBI:18420"/>
        <label>1</label>
    </ligand>
</feature>
<feature type="binding site" evidence="9">
    <location>
        <position position="430"/>
    </location>
    <ligand>
        <name>Mg(2+)</name>
        <dbReference type="ChEBI" id="CHEBI:18420"/>
        <label>1</label>
    </ligand>
</feature>
<dbReference type="EMBL" id="PDJI01000004">
    <property type="protein sequence ID" value="PFG40304.1"/>
    <property type="molecule type" value="Genomic_DNA"/>
</dbReference>
<dbReference type="GO" id="GO:0000287">
    <property type="term" value="F:magnesium ion binding"/>
    <property type="evidence" value="ECO:0007669"/>
    <property type="project" value="UniProtKB-UniRule"/>
</dbReference>
<dbReference type="GO" id="GO:0000049">
    <property type="term" value="F:tRNA binding"/>
    <property type="evidence" value="ECO:0007669"/>
    <property type="project" value="TreeGrafter"/>
</dbReference>
<evidence type="ECO:0000313" key="14">
    <source>
        <dbReference type="Proteomes" id="UP000222106"/>
    </source>
</evidence>
<dbReference type="CDD" id="cd04322">
    <property type="entry name" value="LysRS_N"/>
    <property type="match status" value="1"/>
</dbReference>
<keyword evidence="9" id="KW-0963">Cytoplasm</keyword>
<keyword evidence="6 9" id="KW-0648">Protein biosynthesis</keyword>
<dbReference type="NCBIfam" id="TIGR00499">
    <property type="entry name" value="lysS_bact"/>
    <property type="match status" value="1"/>
</dbReference>
<keyword evidence="2 9" id="KW-0436">Ligase</keyword>
<dbReference type="GO" id="GO:0004824">
    <property type="term" value="F:lysine-tRNA ligase activity"/>
    <property type="evidence" value="ECO:0007669"/>
    <property type="project" value="UniProtKB-UniRule"/>
</dbReference>
<evidence type="ECO:0000256" key="6">
    <source>
        <dbReference type="ARBA" id="ARBA00022917"/>
    </source>
</evidence>
<dbReference type="PROSITE" id="PS50862">
    <property type="entry name" value="AA_TRNA_LIGASE_II"/>
    <property type="match status" value="1"/>
</dbReference>
<dbReference type="EC" id="6.1.1.6" evidence="9"/>
<comment type="subcellular location">
    <subcellularLocation>
        <location evidence="9">Cytoplasm</location>
    </subcellularLocation>
</comment>
<keyword evidence="3 9" id="KW-0479">Metal-binding</keyword>
<dbReference type="Gene3D" id="2.40.50.140">
    <property type="entry name" value="Nucleic acid-binding proteins"/>
    <property type="match status" value="1"/>
</dbReference>
<sequence length="518" mass="57215">MTEQTEEKSVVTTGAEGDEQTHDAPEQVRVRTEKRQRLLDSGIDPYPVTLPVTTTIAEVRAQFGELAAGEETDHVVGVAGRVMYLRNTGKLCFATLQDGEGRQLQAMLSRAEVGEEALAAFKSDVDLGDHLFVHGRVIASRRGELSIFADSFQLAAKALRPLPKTYENEAGEVVALSEEGRVRRRHLDLIMRPAAREMVRTRAAVVKSLRRTLDARDYVEIETPMLQVQPGGAAARPFVTHMNAYDIDLYMRIAPELFLKRAVVGGVEKVFEINRNFRNEGADSTHSPEFSMLEAYEAYGSYDTMAELTRTLVQQAAIDAYGSTTVTLEDGTEYDLGGEWAQISLFDSVSEKLGEEITPETPDAVLEAHAERLGLDIAPHYTHGKVVEELFEHLVGDDLYAPTFVRDFPVDTSPLTRAHRSKPGVVEKWDLYVRGFELATAYSELVDPVVQRERFAAQALAAAAGDPEAMVLDEDFLEAMEQGMPPAGGMGMGIDRLLMALTGRGIRETITFPLVKPR</sequence>
<keyword evidence="14" id="KW-1185">Reference proteome</keyword>
<feature type="compositionally biased region" description="Basic and acidic residues" evidence="11">
    <location>
        <begin position="19"/>
        <end position="28"/>
    </location>
</feature>
<evidence type="ECO:0000256" key="10">
    <source>
        <dbReference type="RuleBase" id="RU000336"/>
    </source>
</evidence>
<feature type="binding site" evidence="9">
    <location>
        <position position="437"/>
    </location>
    <ligand>
        <name>Mg(2+)</name>
        <dbReference type="ChEBI" id="CHEBI:18420"/>
        <label>2</label>
    </ligand>
</feature>
<dbReference type="Proteomes" id="UP000222106">
    <property type="component" value="Unassembled WGS sequence"/>
</dbReference>
<dbReference type="NCBIfam" id="NF001756">
    <property type="entry name" value="PRK00484.1"/>
    <property type="match status" value="1"/>
</dbReference>
<dbReference type="InterPro" id="IPR018149">
    <property type="entry name" value="Lys-tRNA-synth_II_C"/>
</dbReference>